<dbReference type="InterPro" id="IPR001387">
    <property type="entry name" value="Cro/C1-type_HTH"/>
</dbReference>
<dbReference type="RefSeq" id="WP_123035801.1">
    <property type="nucleotide sequence ID" value="NZ_AP031496.1"/>
</dbReference>
<evidence type="ECO:0000259" key="1">
    <source>
        <dbReference type="Pfam" id="PF13443"/>
    </source>
</evidence>
<feature type="domain" description="HTH cro/C1-type" evidence="1">
    <location>
        <begin position="37"/>
        <end position="90"/>
    </location>
</feature>
<dbReference type="AlphaFoldDB" id="A0AAV3U7W0"/>
<protein>
    <recommendedName>
        <fullName evidence="1">HTH cro/C1-type domain-containing protein</fullName>
    </recommendedName>
</protein>
<dbReference type="Proteomes" id="UP001409585">
    <property type="component" value="Unassembled WGS sequence"/>
</dbReference>
<organism evidence="2 3">
    <name type="scientific">Halioxenophilus aromaticivorans</name>
    <dbReference type="NCBI Taxonomy" id="1306992"/>
    <lineage>
        <taxon>Bacteria</taxon>
        <taxon>Pseudomonadati</taxon>
        <taxon>Pseudomonadota</taxon>
        <taxon>Gammaproteobacteria</taxon>
        <taxon>Alteromonadales</taxon>
        <taxon>Alteromonadaceae</taxon>
        <taxon>Halioxenophilus</taxon>
    </lineage>
</organism>
<name>A0AAV3U7W0_9ALTE</name>
<evidence type="ECO:0000313" key="2">
    <source>
        <dbReference type="EMBL" id="GAA4955657.1"/>
    </source>
</evidence>
<dbReference type="InterPro" id="IPR010982">
    <property type="entry name" value="Lambda_DNA-bd_dom_sf"/>
</dbReference>
<proteinExistence type="predicted"/>
<dbReference type="GO" id="GO:0003677">
    <property type="term" value="F:DNA binding"/>
    <property type="evidence" value="ECO:0007669"/>
    <property type="project" value="InterPro"/>
</dbReference>
<gene>
    <name evidence="2" type="ORF">GCM10025791_39880</name>
</gene>
<sequence>MAKRNPRAGSSFDDFLKADGIYEDVQNAAIKKVLSAKLEAAMLDQNISKTDMAKRLKTSRSQLDRLLDPDNETITLQTASRAAAVLGMTLEINLSPM</sequence>
<dbReference type="Gene3D" id="1.10.260.40">
    <property type="entry name" value="lambda repressor-like DNA-binding domains"/>
    <property type="match status" value="1"/>
</dbReference>
<comment type="caution">
    <text evidence="2">The sequence shown here is derived from an EMBL/GenBank/DDBJ whole genome shotgun (WGS) entry which is preliminary data.</text>
</comment>
<evidence type="ECO:0000313" key="3">
    <source>
        <dbReference type="Proteomes" id="UP001409585"/>
    </source>
</evidence>
<dbReference type="SUPFAM" id="SSF47413">
    <property type="entry name" value="lambda repressor-like DNA-binding domains"/>
    <property type="match status" value="1"/>
</dbReference>
<accession>A0AAV3U7W0</accession>
<reference evidence="3" key="1">
    <citation type="journal article" date="2019" name="Int. J. Syst. Evol. Microbiol.">
        <title>The Global Catalogue of Microorganisms (GCM) 10K type strain sequencing project: providing services to taxonomists for standard genome sequencing and annotation.</title>
        <authorList>
            <consortium name="The Broad Institute Genomics Platform"/>
            <consortium name="The Broad Institute Genome Sequencing Center for Infectious Disease"/>
            <person name="Wu L."/>
            <person name="Ma J."/>
        </authorList>
    </citation>
    <scope>NUCLEOTIDE SEQUENCE [LARGE SCALE GENOMIC DNA]</scope>
    <source>
        <strain evidence="3">JCM 19134</strain>
    </source>
</reference>
<dbReference type="Pfam" id="PF13443">
    <property type="entry name" value="HTH_26"/>
    <property type="match status" value="1"/>
</dbReference>
<keyword evidence="3" id="KW-1185">Reference proteome</keyword>
<dbReference type="EMBL" id="BAABLX010000070">
    <property type="protein sequence ID" value="GAA4955657.1"/>
    <property type="molecule type" value="Genomic_DNA"/>
</dbReference>